<dbReference type="Proteomes" id="UP001058271">
    <property type="component" value="Chromosome"/>
</dbReference>
<accession>A0ABY5Z6W6</accession>
<reference evidence="2" key="1">
    <citation type="submission" date="2021-04" db="EMBL/GenBank/DDBJ databases">
        <title>Biosynthetic gene clusters of Dactylosporangioum roseum.</title>
        <authorList>
            <person name="Hartkoorn R.C."/>
            <person name="Beaudoing E."/>
            <person name="Hot D."/>
            <person name="Moureu S."/>
        </authorList>
    </citation>
    <scope>NUCLEOTIDE SEQUENCE</scope>
    <source>
        <strain evidence="2">NRRL B-16295</strain>
    </source>
</reference>
<dbReference type="Gene3D" id="1.10.260.40">
    <property type="entry name" value="lambda repressor-like DNA-binding domains"/>
    <property type="match status" value="1"/>
</dbReference>
<feature type="domain" description="HTH cro/C1-type" evidence="1">
    <location>
        <begin position="22"/>
        <end position="75"/>
    </location>
</feature>
<protein>
    <submittedName>
        <fullName evidence="2">Helix-turn-helix transcriptional regulator</fullName>
    </submittedName>
</protein>
<gene>
    <name evidence="2" type="ORF">Drose_05830</name>
</gene>
<evidence type="ECO:0000313" key="3">
    <source>
        <dbReference type="Proteomes" id="UP001058271"/>
    </source>
</evidence>
<proteinExistence type="predicted"/>
<dbReference type="SMART" id="SM00530">
    <property type="entry name" value="HTH_XRE"/>
    <property type="match status" value="1"/>
</dbReference>
<sequence>MSTKAILSLMAARQHAESGSGRTIRQRAKLSMNEVCGAIGVTVGALSRWENGLAVPRGEPAIRWAELLGELEQALDGRAARKSTKPAKAA</sequence>
<dbReference type="InterPro" id="IPR010982">
    <property type="entry name" value="Lambda_DNA-bd_dom_sf"/>
</dbReference>
<dbReference type="InterPro" id="IPR001387">
    <property type="entry name" value="Cro/C1-type_HTH"/>
</dbReference>
<name>A0ABY5Z6W6_9ACTN</name>
<evidence type="ECO:0000259" key="1">
    <source>
        <dbReference type="PROSITE" id="PS50943"/>
    </source>
</evidence>
<dbReference type="Pfam" id="PF01381">
    <property type="entry name" value="HTH_3"/>
    <property type="match status" value="1"/>
</dbReference>
<dbReference type="EMBL" id="CP073721">
    <property type="protein sequence ID" value="UWZ37790.1"/>
    <property type="molecule type" value="Genomic_DNA"/>
</dbReference>
<dbReference type="RefSeq" id="WP_260727153.1">
    <property type="nucleotide sequence ID" value="NZ_BAAABS010000033.1"/>
</dbReference>
<organism evidence="2 3">
    <name type="scientific">Dactylosporangium roseum</name>
    <dbReference type="NCBI Taxonomy" id="47989"/>
    <lineage>
        <taxon>Bacteria</taxon>
        <taxon>Bacillati</taxon>
        <taxon>Actinomycetota</taxon>
        <taxon>Actinomycetes</taxon>
        <taxon>Micromonosporales</taxon>
        <taxon>Micromonosporaceae</taxon>
        <taxon>Dactylosporangium</taxon>
    </lineage>
</organism>
<dbReference type="PROSITE" id="PS50943">
    <property type="entry name" value="HTH_CROC1"/>
    <property type="match status" value="1"/>
</dbReference>
<dbReference type="CDD" id="cd00093">
    <property type="entry name" value="HTH_XRE"/>
    <property type="match status" value="1"/>
</dbReference>
<keyword evidence="3" id="KW-1185">Reference proteome</keyword>
<dbReference type="SUPFAM" id="SSF47413">
    <property type="entry name" value="lambda repressor-like DNA-binding domains"/>
    <property type="match status" value="1"/>
</dbReference>
<evidence type="ECO:0000313" key="2">
    <source>
        <dbReference type="EMBL" id="UWZ37790.1"/>
    </source>
</evidence>